<reference evidence="1" key="2">
    <citation type="submission" date="2022-01" db="EMBL/GenBank/DDBJ databases">
        <authorList>
            <person name="Yamashiro T."/>
            <person name="Shiraishi A."/>
            <person name="Satake H."/>
            <person name="Nakayama K."/>
        </authorList>
    </citation>
    <scope>NUCLEOTIDE SEQUENCE</scope>
</reference>
<evidence type="ECO:0000313" key="2">
    <source>
        <dbReference type="Proteomes" id="UP001151760"/>
    </source>
</evidence>
<dbReference type="Proteomes" id="UP001151760">
    <property type="component" value="Unassembled WGS sequence"/>
</dbReference>
<accession>A0ABQ4WSK5</accession>
<proteinExistence type="predicted"/>
<protein>
    <submittedName>
        <fullName evidence="1">Uncharacterized protein</fullName>
    </submittedName>
</protein>
<keyword evidence="2" id="KW-1185">Reference proteome</keyword>
<dbReference type="EMBL" id="BQNB010008898">
    <property type="protein sequence ID" value="GJS55871.1"/>
    <property type="molecule type" value="Genomic_DNA"/>
</dbReference>
<name>A0ABQ4WSK5_9ASTR</name>
<sequence>MDSKNDNDKANVPSFPSPEPTVSYFDDLDYLKDFENEFPAIVYNDALTSKSDFLSEPTVLRMISEAELKALEDLKSILYGLRSEIFGIEHCVELKYKVKFGAAGMTLTKNGFPEFYKELEAEFLGAGAKLMGIQLLQLELRLGKTLSRSFRPVKSAKILC</sequence>
<comment type="caution">
    <text evidence="1">The sequence shown here is derived from an EMBL/GenBank/DDBJ whole genome shotgun (WGS) entry which is preliminary data.</text>
</comment>
<gene>
    <name evidence="1" type="ORF">Tco_0629233</name>
</gene>
<evidence type="ECO:0000313" key="1">
    <source>
        <dbReference type="EMBL" id="GJS55871.1"/>
    </source>
</evidence>
<reference evidence="1" key="1">
    <citation type="journal article" date="2022" name="Int. J. Mol. Sci.">
        <title>Draft Genome of Tanacetum Coccineum: Genomic Comparison of Closely Related Tanacetum-Family Plants.</title>
        <authorList>
            <person name="Yamashiro T."/>
            <person name="Shiraishi A."/>
            <person name="Nakayama K."/>
            <person name="Satake H."/>
        </authorList>
    </citation>
    <scope>NUCLEOTIDE SEQUENCE</scope>
</reference>
<organism evidence="1 2">
    <name type="scientific">Tanacetum coccineum</name>
    <dbReference type="NCBI Taxonomy" id="301880"/>
    <lineage>
        <taxon>Eukaryota</taxon>
        <taxon>Viridiplantae</taxon>
        <taxon>Streptophyta</taxon>
        <taxon>Embryophyta</taxon>
        <taxon>Tracheophyta</taxon>
        <taxon>Spermatophyta</taxon>
        <taxon>Magnoliopsida</taxon>
        <taxon>eudicotyledons</taxon>
        <taxon>Gunneridae</taxon>
        <taxon>Pentapetalae</taxon>
        <taxon>asterids</taxon>
        <taxon>campanulids</taxon>
        <taxon>Asterales</taxon>
        <taxon>Asteraceae</taxon>
        <taxon>Asteroideae</taxon>
        <taxon>Anthemideae</taxon>
        <taxon>Anthemidinae</taxon>
        <taxon>Tanacetum</taxon>
    </lineage>
</organism>